<dbReference type="Proteomes" id="UP001595444">
    <property type="component" value="Unassembled WGS sequence"/>
</dbReference>
<sequence>MTRELENKAIIVTGAGGGIGRAACLVLAKAGAKLIISDISKAAGKEACDAVNANGGTAEFFAADLGQEQDVKALVDACVSTYGSLDGAFNNAGLEQRNKPLDQLSLEEWENAIRIDLTAVFLCLKYQVKAMLKTGGGAIVNTASSLGQVGLAGACEYVSAKHGVVGLTRAAGADYGQQGIRVNAVLPGITRTPMIARLSEDPALADVFGRLKQRHSMGRFGEPSEIGDAVKWLLSDSASFVNGAAIAVDGGYLSI</sequence>
<organism evidence="4 5">
    <name type="scientific">Kordiimonas pumila</name>
    <dbReference type="NCBI Taxonomy" id="2161677"/>
    <lineage>
        <taxon>Bacteria</taxon>
        <taxon>Pseudomonadati</taxon>
        <taxon>Pseudomonadota</taxon>
        <taxon>Alphaproteobacteria</taxon>
        <taxon>Kordiimonadales</taxon>
        <taxon>Kordiimonadaceae</taxon>
        <taxon>Kordiimonas</taxon>
    </lineage>
</organism>
<feature type="domain" description="Rhodanese" evidence="3">
    <location>
        <begin position="6"/>
        <end position="69"/>
    </location>
</feature>
<keyword evidence="2 4" id="KW-0560">Oxidoreductase</keyword>
<comment type="caution">
    <text evidence="4">The sequence shown here is derived from an EMBL/GenBank/DDBJ whole genome shotgun (WGS) entry which is preliminary data.</text>
</comment>
<keyword evidence="5" id="KW-1185">Reference proteome</keyword>
<dbReference type="PRINTS" id="PR00080">
    <property type="entry name" value="SDRFAMILY"/>
</dbReference>
<dbReference type="PROSITE" id="PS00061">
    <property type="entry name" value="ADH_SHORT"/>
    <property type="match status" value="1"/>
</dbReference>
<dbReference type="InterPro" id="IPR036291">
    <property type="entry name" value="NAD(P)-bd_dom_sf"/>
</dbReference>
<evidence type="ECO:0000313" key="4">
    <source>
        <dbReference type="EMBL" id="MFC3052865.1"/>
    </source>
</evidence>
<dbReference type="Pfam" id="PF13561">
    <property type="entry name" value="adh_short_C2"/>
    <property type="match status" value="1"/>
</dbReference>
<gene>
    <name evidence="4" type="ORF">ACFOKA_13200</name>
</gene>
<evidence type="ECO:0000256" key="1">
    <source>
        <dbReference type="ARBA" id="ARBA00006484"/>
    </source>
</evidence>
<dbReference type="RefSeq" id="WP_194213498.1">
    <property type="nucleotide sequence ID" value="NZ_CP061205.1"/>
</dbReference>
<dbReference type="InterPro" id="IPR020904">
    <property type="entry name" value="Sc_DH/Rdtase_CS"/>
</dbReference>
<dbReference type="EC" id="1.1.1.-" evidence="4"/>
<dbReference type="InterPro" id="IPR001763">
    <property type="entry name" value="Rhodanese-like_dom"/>
</dbReference>
<dbReference type="GO" id="GO:0016491">
    <property type="term" value="F:oxidoreductase activity"/>
    <property type="evidence" value="ECO:0007669"/>
    <property type="project" value="UniProtKB-KW"/>
</dbReference>
<evidence type="ECO:0000313" key="5">
    <source>
        <dbReference type="Proteomes" id="UP001595444"/>
    </source>
</evidence>
<dbReference type="EMBL" id="JBHRSL010000010">
    <property type="protein sequence ID" value="MFC3052865.1"/>
    <property type="molecule type" value="Genomic_DNA"/>
</dbReference>
<dbReference type="SUPFAM" id="SSF51735">
    <property type="entry name" value="NAD(P)-binding Rossmann-fold domains"/>
    <property type="match status" value="1"/>
</dbReference>
<comment type="similarity">
    <text evidence="1">Belongs to the short-chain dehydrogenases/reductases (SDR) family.</text>
</comment>
<dbReference type="PROSITE" id="PS50206">
    <property type="entry name" value="RHODANESE_3"/>
    <property type="match status" value="1"/>
</dbReference>
<dbReference type="CDD" id="cd05233">
    <property type="entry name" value="SDR_c"/>
    <property type="match status" value="1"/>
</dbReference>
<proteinExistence type="inferred from homology"/>
<protein>
    <submittedName>
        <fullName evidence="4">SDR family NAD(P)-dependent oxidoreductase</fullName>
        <ecNumber evidence="4">1.1.1.-</ecNumber>
    </submittedName>
</protein>
<dbReference type="InterPro" id="IPR002347">
    <property type="entry name" value="SDR_fam"/>
</dbReference>
<name>A0ABV7D7I2_9PROT</name>
<evidence type="ECO:0000256" key="2">
    <source>
        <dbReference type="ARBA" id="ARBA00023002"/>
    </source>
</evidence>
<reference evidence="5" key="1">
    <citation type="journal article" date="2019" name="Int. J. Syst. Evol. Microbiol.">
        <title>The Global Catalogue of Microorganisms (GCM) 10K type strain sequencing project: providing services to taxonomists for standard genome sequencing and annotation.</title>
        <authorList>
            <consortium name="The Broad Institute Genomics Platform"/>
            <consortium name="The Broad Institute Genome Sequencing Center for Infectious Disease"/>
            <person name="Wu L."/>
            <person name="Ma J."/>
        </authorList>
    </citation>
    <scope>NUCLEOTIDE SEQUENCE [LARGE SCALE GENOMIC DNA]</scope>
    <source>
        <strain evidence="5">KCTC 62164</strain>
    </source>
</reference>
<dbReference type="Gene3D" id="3.40.50.720">
    <property type="entry name" value="NAD(P)-binding Rossmann-like Domain"/>
    <property type="match status" value="1"/>
</dbReference>
<dbReference type="PRINTS" id="PR00081">
    <property type="entry name" value="GDHRDH"/>
</dbReference>
<dbReference type="PANTHER" id="PTHR24321:SF8">
    <property type="entry name" value="ESTRADIOL 17-BETA-DEHYDROGENASE 8-RELATED"/>
    <property type="match status" value="1"/>
</dbReference>
<accession>A0ABV7D7I2</accession>
<evidence type="ECO:0000259" key="3">
    <source>
        <dbReference type="PROSITE" id="PS50206"/>
    </source>
</evidence>
<dbReference type="PANTHER" id="PTHR24321">
    <property type="entry name" value="DEHYDROGENASES, SHORT CHAIN"/>
    <property type="match status" value="1"/>
</dbReference>